<dbReference type="Gene3D" id="3.30.230.80">
    <property type="match status" value="1"/>
</dbReference>
<evidence type="ECO:0000256" key="3">
    <source>
        <dbReference type="ARBA" id="ARBA00022840"/>
    </source>
</evidence>
<dbReference type="SUPFAM" id="SSF54211">
    <property type="entry name" value="Ribosomal protein S5 domain 2-like"/>
    <property type="match status" value="1"/>
</dbReference>
<evidence type="ECO:0000313" key="6">
    <source>
        <dbReference type="EMBL" id="USR90794.1"/>
    </source>
</evidence>
<dbReference type="Gene3D" id="3.40.50.11260">
    <property type="match status" value="1"/>
</dbReference>
<dbReference type="InterPro" id="IPR003594">
    <property type="entry name" value="HATPase_dom"/>
</dbReference>
<name>A0ABY5ANK1_9CYAN</name>
<dbReference type="Proteomes" id="UP001056708">
    <property type="component" value="Chromosome"/>
</dbReference>
<dbReference type="SUPFAM" id="SSF55874">
    <property type="entry name" value="ATPase domain of HSP90 chaperone/DNA topoisomerase II/histidine kinase"/>
    <property type="match status" value="1"/>
</dbReference>
<dbReference type="PANTHER" id="PTHR11528">
    <property type="entry name" value="HEAT SHOCK PROTEIN 90 FAMILY MEMBER"/>
    <property type="match status" value="1"/>
</dbReference>
<protein>
    <submittedName>
        <fullName evidence="6">Molecular chaperone HtpG</fullName>
    </submittedName>
</protein>
<dbReference type="PRINTS" id="PR00775">
    <property type="entry name" value="HEATSHOCK90"/>
</dbReference>
<dbReference type="Pfam" id="PF13589">
    <property type="entry name" value="HATPase_c_3"/>
    <property type="match status" value="1"/>
</dbReference>
<dbReference type="Gene3D" id="1.20.120.790">
    <property type="entry name" value="Heat shock protein 90, C-terminal domain"/>
    <property type="match status" value="1"/>
</dbReference>
<keyword evidence="3" id="KW-0067">ATP-binding</keyword>
<dbReference type="Pfam" id="PF00183">
    <property type="entry name" value="HSP90"/>
    <property type="match status" value="2"/>
</dbReference>
<dbReference type="InterPro" id="IPR020568">
    <property type="entry name" value="Ribosomal_Su5_D2-typ_SF"/>
</dbReference>
<accession>A0ABY5ANK1</accession>
<feature type="domain" description="Histidine kinase/HSP90-like ATPase" evidence="5">
    <location>
        <begin position="27"/>
        <end position="180"/>
    </location>
</feature>
<dbReference type="RefSeq" id="WP_252662818.1">
    <property type="nucleotide sequence ID" value="NZ_CP098611.1"/>
</dbReference>
<sequence length="658" mass="74649">MTVLEKGNITIHTENIFPIIKKSLYSAHEIFLRELVSNAVDAIEKLKMVSYAGEFDGDTDHPKIVIKADKDNKTLSISDNGIGMTADEVKKYINQVAFSSAEEFVQKYSGGADQPIIGHFGLGFYSSFIVAKTVEIDTLSYKEGSEAVHWICDGSPEFELTESDRQDVGTTITLTLQDEETEYLESPRIRQLVKTYCDFMPVPIEFEGEILNEQPAIWRKSPSNLTDEDYLEFYRYLYPFQEEPLLWVHLKTDYPFEINGILYFPKLKPDVDVTKGNIKLFCNHVFVSDHCEEIVPQFLMPMRGVIDSPDIPLNVSRSALQVDRKVRKIADFIAKKVADRLKELYKEDKPQYLKCWKDLGTFVKFGYINDEKFKKQIEDLIIYKTTADLSAGDSDSANVQVETEGDAWQDVNADGGISQNGESYTTLAEYLERNKERHENRVYYCSDAVTQATYVELHKNQGLEVLFLDSFIDTHFISYLERDHSDVKFSRVDSELDENLVSGDSDSEIVDPNTNKTRSEQVKELFETALNKPKLTIRTESLKGDNAQASPPAMVLLPEAMRRLRDMTALLQQEQSDFPEEHILVVNTAHPMIQNLANIAQGGIVTSEGSPSSELANLICHHVYDLALMSQKGFDADGMKQFINRSNQVLTQLTDAAK</sequence>
<evidence type="ECO:0000256" key="2">
    <source>
        <dbReference type="ARBA" id="ARBA00022741"/>
    </source>
</evidence>
<proteinExistence type="inferred from homology"/>
<dbReference type="NCBIfam" id="NF003555">
    <property type="entry name" value="PRK05218.1"/>
    <property type="match status" value="1"/>
</dbReference>
<evidence type="ECO:0000256" key="1">
    <source>
        <dbReference type="ARBA" id="ARBA00008239"/>
    </source>
</evidence>
<organism evidence="6 7">
    <name type="scientific">Phormidium yuhuli AB48</name>
    <dbReference type="NCBI Taxonomy" id="2940671"/>
    <lineage>
        <taxon>Bacteria</taxon>
        <taxon>Bacillati</taxon>
        <taxon>Cyanobacteriota</taxon>
        <taxon>Cyanophyceae</taxon>
        <taxon>Oscillatoriophycideae</taxon>
        <taxon>Oscillatoriales</taxon>
        <taxon>Oscillatoriaceae</taxon>
        <taxon>Phormidium</taxon>
        <taxon>Phormidium yuhuli</taxon>
    </lineage>
</organism>
<keyword evidence="2" id="KW-0547">Nucleotide-binding</keyword>
<gene>
    <name evidence="6" type="primary">htpG</name>
    <name evidence="6" type="ORF">NEA10_18540</name>
</gene>
<dbReference type="PIRSF" id="PIRSF002583">
    <property type="entry name" value="Hsp90"/>
    <property type="match status" value="1"/>
</dbReference>
<dbReference type="InterPro" id="IPR001404">
    <property type="entry name" value="Hsp90_fam"/>
</dbReference>
<keyword evidence="4" id="KW-0143">Chaperone</keyword>
<dbReference type="CDD" id="cd16927">
    <property type="entry name" value="HATPase_Hsp90-like"/>
    <property type="match status" value="1"/>
</dbReference>
<dbReference type="Gene3D" id="3.30.565.10">
    <property type="entry name" value="Histidine kinase-like ATPase, C-terminal domain"/>
    <property type="match status" value="1"/>
</dbReference>
<evidence type="ECO:0000259" key="5">
    <source>
        <dbReference type="SMART" id="SM00387"/>
    </source>
</evidence>
<dbReference type="SUPFAM" id="SSF110942">
    <property type="entry name" value="HSP90 C-terminal domain"/>
    <property type="match status" value="1"/>
</dbReference>
<reference evidence="6" key="1">
    <citation type="submission" date="2022-06" db="EMBL/GenBank/DDBJ databases">
        <title>Genome sequence of Phormidium yuhuli AB48 isolated from an industrial photobioreactor environment.</title>
        <authorList>
            <person name="Qiu Y."/>
            <person name="Noonan A.J.C."/>
            <person name="Dofher K."/>
            <person name="Koch M."/>
            <person name="Kieft B."/>
            <person name="Lin X."/>
            <person name="Ziels R.M."/>
            <person name="Hallam S.J."/>
        </authorList>
    </citation>
    <scope>NUCLEOTIDE SEQUENCE</scope>
    <source>
        <strain evidence="6">AB48</strain>
    </source>
</reference>
<dbReference type="InterPro" id="IPR037196">
    <property type="entry name" value="HSP90_C"/>
</dbReference>
<evidence type="ECO:0000313" key="7">
    <source>
        <dbReference type="Proteomes" id="UP001056708"/>
    </source>
</evidence>
<evidence type="ECO:0000256" key="4">
    <source>
        <dbReference type="ARBA" id="ARBA00023186"/>
    </source>
</evidence>
<keyword evidence="7" id="KW-1185">Reference proteome</keyword>
<dbReference type="SMART" id="SM00387">
    <property type="entry name" value="HATPase_c"/>
    <property type="match status" value="1"/>
</dbReference>
<dbReference type="EMBL" id="CP098611">
    <property type="protein sequence ID" value="USR90794.1"/>
    <property type="molecule type" value="Genomic_DNA"/>
</dbReference>
<dbReference type="InterPro" id="IPR020575">
    <property type="entry name" value="Hsp90_N"/>
</dbReference>
<comment type="similarity">
    <text evidence="1">Belongs to the heat shock protein 90 family.</text>
</comment>
<dbReference type="InterPro" id="IPR036890">
    <property type="entry name" value="HATPase_C_sf"/>
</dbReference>